<dbReference type="AlphaFoldDB" id="A0A642V4K8"/>
<dbReference type="PROSITE" id="PS50016">
    <property type="entry name" value="ZF_PHD_2"/>
    <property type="match status" value="1"/>
</dbReference>
<evidence type="ECO:0000256" key="3">
    <source>
        <dbReference type="ARBA" id="ARBA00022771"/>
    </source>
</evidence>
<feature type="domain" description="PHD-type" evidence="9">
    <location>
        <begin position="69"/>
        <end position="119"/>
    </location>
</feature>
<name>A0A642V4K8_9ASCO</name>
<dbReference type="SUPFAM" id="SSF57903">
    <property type="entry name" value="FYVE/PHD zinc finger"/>
    <property type="match status" value="1"/>
</dbReference>
<dbReference type="Proteomes" id="UP000761534">
    <property type="component" value="Unassembled WGS sequence"/>
</dbReference>
<feature type="region of interest" description="Disordered" evidence="8">
    <location>
        <begin position="1"/>
        <end position="20"/>
    </location>
</feature>
<dbReference type="InterPro" id="IPR001965">
    <property type="entry name" value="Znf_PHD"/>
</dbReference>
<dbReference type="OrthoDB" id="436852at2759"/>
<feature type="compositionally biased region" description="Polar residues" evidence="8">
    <location>
        <begin position="1"/>
        <end position="13"/>
    </location>
</feature>
<gene>
    <name evidence="10" type="ORF">TRICI_002885</name>
</gene>
<dbReference type="InterPro" id="IPR019786">
    <property type="entry name" value="Zinc_finger_PHD-type_CS"/>
</dbReference>
<evidence type="ECO:0000259" key="9">
    <source>
        <dbReference type="PROSITE" id="PS50016"/>
    </source>
</evidence>
<keyword evidence="7" id="KW-0175">Coiled coil</keyword>
<evidence type="ECO:0000313" key="10">
    <source>
        <dbReference type="EMBL" id="KAA8914442.1"/>
    </source>
</evidence>
<keyword evidence="11" id="KW-1185">Reference proteome</keyword>
<dbReference type="InterPro" id="IPR013083">
    <property type="entry name" value="Znf_RING/FYVE/PHD"/>
</dbReference>
<dbReference type="SMART" id="SM00249">
    <property type="entry name" value="PHD"/>
    <property type="match status" value="1"/>
</dbReference>
<dbReference type="PROSITE" id="PS01359">
    <property type="entry name" value="ZF_PHD_1"/>
    <property type="match status" value="1"/>
</dbReference>
<evidence type="ECO:0000256" key="5">
    <source>
        <dbReference type="ARBA" id="ARBA00023242"/>
    </source>
</evidence>
<evidence type="ECO:0000256" key="8">
    <source>
        <dbReference type="SAM" id="MobiDB-lite"/>
    </source>
</evidence>
<proteinExistence type="predicted"/>
<feature type="coiled-coil region" evidence="7">
    <location>
        <begin position="205"/>
        <end position="239"/>
    </location>
</feature>
<evidence type="ECO:0000256" key="4">
    <source>
        <dbReference type="ARBA" id="ARBA00022833"/>
    </source>
</evidence>
<sequence>MAESSEATVSSPEDYNETERLENLRLIQEANVQAHPNNVRPVEGLIKKQKLNRRTSRTPQQESHATGEDVYCICHKPDNGEWMIACDFCDQWYHGTCIKLDESDSPLIVKYCCPPCVEKGKGQTVWRRKCRLKECKNPVDSKTTKYCCRAHGLLFFRAKLGPGAKYSNALDEGTLASLMDQCKNVEDFRALGGEVRQVDESEVLMKLDQQTLNVINAKKEQLEREVEDWQQRLKYLKLAKDRMKRVSEEVTQENGGKKKDICGLDPLFVNDDTETINNLALKESLEDRDDICMEERRKCVRHKDWTKIIAMEAEVGIDKCNHALNLLESQIHEMKNRAKIHALSSQT</sequence>
<dbReference type="InterPro" id="IPR011011">
    <property type="entry name" value="Znf_FYVE_PHD"/>
</dbReference>
<organism evidence="10 11">
    <name type="scientific">Trichomonascus ciferrii</name>
    <dbReference type="NCBI Taxonomy" id="44093"/>
    <lineage>
        <taxon>Eukaryota</taxon>
        <taxon>Fungi</taxon>
        <taxon>Dikarya</taxon>
        <taxon>Ascomycota</taxon>
        <taxon>Saccharomycotina</taxon>
        <taxon>Dipodascomycetes</taxon>
        <taxon>Dipodascales</taxon>
        <taxon>Trichomonascaceae</taxon>
        <taxon>Trichomonascus</taxon>
        <taxon>Trichomonascus ciferrii complex</taxon>
    </lineage>
</organism>
<keyword evidence="5" id="KW-0539">Nucleus</keyword>
<dbReference type="GO" id="GO:0045893">
    <property type="term" value="P:positive regulation of DNA-templated transcription"/>
    <property type="evidence" value="ECO:0007669"/>
    <property type="project" value="TreeGrafter"/>
</dbReference>
<dbReference type="InterPro" id="IPR019787">
    <property type="entry name" value="Znf_PHD-finger"/>
</dbReference>
<keyword evidence="3 6" id="KW-0863">Zinc-finger</keyword>
<keyword evidence="2" id="KW-0479">Metal-binding</keyword>
<accession>A0A642V4K8</accession>
<evidence type="ECO:0000256" key="2">
    <source>
        <dbReference type="ARBA" id="ARBA00022723"/>
    </source>
</evidence>
<dbReference type="Gene3D" id="3.30.40.10">
    <property type="entry name" value="Zinc/RING finger domain, C3HC4 (zinc finger)"/>
    <property type="match status" value="1"/>
</dbReference>
<evidence type="ECO:0000256" key="6">
    <source>
        <dbReference type="PROSITE-ProRule" id="PRU00146"/>
    </source>
</evidence>
<evidence type="ECO:0000313" key="11">
    <source>
        <dbReference type="Proteomes" id="UP000761534"/>
    </source>
</evidence>
<comment type="subcellular location">
    <subcellularLocation>
        <location evidence="1">Nucleus</location>
    </subcellularLocation>
</comment>
<keyword evidence="4" id="KW-0862">Zinc</keyword>
<comment type="caution">
    <text evidence="10">The sequence shown here is derived from an EMBL/GenBank/DDBJ whole genome shotgun (WGS) entry which is preliminary data.</text>
</comment>
<evidence type="ECO:0000256" key="7">
    <source>
        <dbReference type="SAM" id="Coils"/>
    </source>
</evidence>
<dbReference type="PANTHER" id="PTHR46174:SF1">
    <property type="entry name" value="CXXC-TYPE ZINC FINGER PROTEIN 1"/>
    <property type="match status" value="1"/>
</dbReference>
<dbReference type="Pfam" id="PF00628">
    <property type="entry name" value="PHD"/>
    <property type="match status" value="1"/>
</dbReference>
<dbReference type="EMBL" id="SWFS01000200">
    <property type="protein sequence ID" value="KAA8914442.1"/>
    <property type="molecule type" value="Genomic_DNA"/>
</dbReference>
<protein>
    <recommendedName>
        <fullName evidence="9">PHD-type domain-containing protein</fullName>
    </recommendedName>
</protein>
<dbReference type="PANTHER" id="PTHR46174">
    <property type="entry name" value="CXXC-TYPE ZINC FINGER PROTEIN 1"/>
    <property type="match status" value="1"/>
</dbReference>
<dbReference type="VEuPathDB" id="FungiDB:TRICI_002885"/>
<dbReference type="GO" id="GO:0048188">
    <property type="term" value="C:Set1C/COMPASS complex"/>
    <property type="evidence" value="ECO:0007669"/>
    <property type="project" value="InterPro"/>
</dbReference>
<evidence type="ECO:0000256" key="1">
    <source>
        <dbReference type="ARBA" id="ARBA00004123"/>
    </source>
</evidence>
<dbReference type="InterPro" id="IPR037869">
    <property type="entry name" value="Spp1/CFP1"/>
</dbReference>
<reference evidence="10" key="1">
    <citation type="journal article" date="2019" name="G3 (Bethesda)">
        <title>Genome Assemblies of Two Rare Opportunistic Yeast Pathogens: Diutina rugosa (syn. Candida rugosa) and Trichomonascus ciferrii (syn. Candida ciferrii).</title>
        <authorList>
            <person name="Mixao V."/>
            <person name="Saus E."/>
            <person name="Hansen A.P."/>
            <person name="Lass-Florl C."/>
            <person name="Gabaldon T."/>
        </authorList>
    </citation>
    <scope>NUCLEOTIDE SEQUENCE</scope>
    <source>
        <strain evidence="10">CBS 4856</strain>
    </source>
</reference>
<dbReference type="GO" id="GO:0008270">
    <property type="term" value="F:zinc ion binding"/>
    <property type="evidence" value="ECO:0007669"/>
    <property type="project" value="UniProtKB-KW"/>
</dbReference>